<evidence type="ECO:0000313" key="1">
    <source>
        <dbReference type="EMBL" id="KAG5556114.1"/>
    </source>
</evidence>
<evidence type="ECO:0000313" key="2">
    <source>
        <dbReference type="Proteomes" id="UP000823749"/>
    </source>
</evidence>
<sequence length="146" mass="16551">MFLNSLSGPEYHLNLSDRAYKWTSRLLSNFNQLKREIPKEKLKREMVSKAIVFLGLFLAVALLISSEVTAKDLAETTTTSTTPTTGFFNADFIINDLLEIMLCCCSWSDAANDPKLSYFDASQLFPLITMELSGARCFWNVILLFF</sequence>
<accession>A0AAV6KV54</accession>
<protein>
    <submittedName>
        <fullName evidence="1">Uncharacterized protein</fullName>
    </submittedName>
</protein>
<keyword evidence="2" id="KW-1185">Reference proteome</keyword>
<gene>
    <name evidence="1" type="ORF">RHGRI_006663</name>
</gene>
<name>A0AAV6KV54_9ERIC</name>
<reference evidence="1" key="1">
    <citation type="submission" date="2020-08" db="EMBL/GenBank/DDBJ databases">
        <title>Plant Genome Project.</title>
        <authorList>
            <person name="Zhang R.-G."/>
        </authorList>
    </citation>
    <scope>NUCLEOTIDE SEQUENCE</scope>
    <source>
        <strain evidence="1">WSP0</strain>
        <tissue evidence="1">Leaf</tissue>
    </source>
</reference>
<dbReference type="EMBL" id="JACTNZ010000003">
    <property type="protein sequence ID" value="KAG5556114.1"/>
    <property type="molecule type" value="Genomic_DNA"/>
</dbReference>
<organism evidence="1 2">
    <name type="scientific">Rhododendron griersonianum</name>
    <dbReference type="NCBI Taxonomy" id="479676"/>
    <lineage>
        <taxon>Eukaryota</taxon>
        <taxon>Viridiplantae</taxon>
        <taxon>Streptophyta</taxon>
        <taxon>Embryophyta</taxon>
        <taxon>Tracheophyta</taxon>
        <taxon>Spermatophyta</taxon>
        <taxon>Magnoliopsida</taxon>
        <taxon>eudicotyledons</taxon>
        <taxon>Gunneridae</taxon>
        <taxon>Pentapetalae</taxon>
        <taxon>asterids</taxon>
        <taxon>Ericales</taxon>
        <taxon>Ericaceae</taxon>
        <taxon>Ericoideae</taxon>
        <taxon>Rhodoreae</taxon>
        <taxon>Rhododendron</taxon>
    </lineage>
</organism>
<proteinExistence type="predicted"/>
<dbReference type="Proteomes" id="UP000823749">
    <property type="component" value="Chromosome 3"/>
</dbReference>
<comment type="caution">
    <text evidence="1">The sequence shown here is derived from an EMBL/GenBank/DDBJ whole genome shotgun (WGS) entry which is preliminary data.</text>
</comment>
<dbReference type="AlphaFoldDB" id="A0AAV6KV54"/>